<evidence type="ECO:0000256" key="3">
    <source>
        <dbReference type="ARBA" id="ARBA00022448"/>
    </source>
</evidence>
<evidence type="ECO:0008006" key="15">
    <source>
        <dbReference type="Google" id="ProtNLM"/>
    </source>
</evidence>
<comment type="subcellular location">
    <subcellularLocation>
        <location evidence="1">Cell membrane</location>
        <topology evidence="1">Multi-pass membrane protein</topology>
    </subcellularLocation>
</comment>
<dbReference type="EMBL" id="OU963862">
    <property type="protein sequence ID" value="CAH0380885.1"/>
    <property type="molecule type" value="Genomic_DNA"/>
</dbReference>
<dbReference type="PANTHER" id="PTHR42985">
    <property type="entry name" value="SODIUM-COUPLED MONOCARBOXYLATE TRANSPORTER"/>
    <property type="match status" value="1"/>
</dbReference>
<dbReference type="InterPro" id="IPR001734">
    <property type="entry name" value="Na/solute_symporter"/>
</dbReference>
<evidence type="ECO:0000256" key="5">
    <source>
        <dbReference type="ARBA" id="ARBA00022692"/>
    </source>
</evidence>
<dbReference type="PROSITE" id="PS50283">
    <property type="entry name" value="NA_SOLUT_SYMP_3"/>
    <property type="match status" value="1"/>
</dbReference>
<protein>
    <recommendedName>
        <fullName evidence="15">Sodium-dependent multivitamin transporter</fullName>
    </recommendedName>
</protein>
<feature type="transmembrane region" description="Helical" evidence="12">
    <location>
        <begin position="72"/>
        <end position="102"/>
    </location>
</feature>
<evidence type="ECO:0000313" key="14">
    <source>
        <dbReference type="Proteomes" id="UP001152759"/>
    </source>
</evidence>
<feature type="transmembrane region" description="Helical" evidence="12">
    <location>
        <begin position="123"/>
        <end position="145"/>
    </location>
</feature>
<evidence type="ECO:0000256" key="10">
    <source>
        <dbReference type="ARBA" id="ARBA00023201"/>
    </source>
</evidence>
<keyword evidence="14" id="KW-1185">Reference proteome</keyword>
<evidence type="ECO:0000256" key="8">
    <source>
        <dbReference type="ARBA" id="ARBA00023065"/>
    </source>
</evidence>
<feature type="transmembrane region" description="Helical" evidence="12">
    <location>
        <begin position="380"/>
        <end position="402"/>
    </location>
</feature>
<feature type="transmembrane region" description="Helical" evidence="12">
    <location>
        <begin position="235"/>
        <end position="253"/>
    </location>
</feature>
<evidence type="ECO:0000256" key="12">
    <source>
        <dbReference type="SAM" id="Phobius"/>
    </source>
</evidence>
<keyword evidence="5 12" id="KW-0812">Transmembrane</keyword>
<feature type="transmembrane region" description="Helical" evidence="12">
    <location>
        <begin position="47"/>
        <end position="66"/>
    </location>
</feature>
<feature type="transmembrane region" description="Helical" evidence="12">
    <location>
        <begin position="408"/>
        <end position="433"/>
    </location>
</feature>
<evidence type="ECO:0000313" key="13">
    <source>
        <dbReference type="EMBL" id="CAH0380885.1"/>
    </source>
</evidence>
<feature type="transmembrane region" description="Helical" evidence="12">
    <location>
        <begin position="6"/>
        <end position="26"/>
    </location>
</feature>
<dbReference type="PANTHER" id="PTHR42985:SF40">
    <property type="entry name" value="LD47995P-RELATED"/>
    <property type="match status" value="1"/>
</dbReference>
<evidence type="ECO:0000256" key="2">
    <source>
        <dbReference type="ARBA" id="ARBA00006434"/>
    </source>
</evidence>
<organism evidence="13 14">
    <name type="scientific">Bemisia tabaci</name>
    <name type="common">Sweetpotato whitefly</name>
    <name type="synonym">Aleurodes tabaci</name>
    <dbReference type="NCBI Taxonomy" id="7038"/>
    <lineage>
        <taxon>Eukaryota</taxon>
        <taxon>Metazoa</taxon>
        <taxon>Ecdysozoa</taxon>
        <taxon>Arthropoda</taxon>
        <taxon>Hexapoda</taxon>
        <taxon>Insecta</taxon>
        <taxon>Pterygota</taxon>
        <taxon>Neoptera</taxon>
        <taxon>Paraneoptera</taxon>
        <taxon>Hemiptera</taxon>
        <taxon>Sternorrhyncha</taxon>
        <taxon>Aleyrodoidea</taxon>
        <taxon>Aleyrodidae</taxon>
        <taxon>Aleyrodinae</taxon>
        <taxon>Bemisia</taxon>
    </lineage>
</organism>
<gene>
    <name evidence="13" type="ORF">BEMITA_LOCUS595</name>
</gene>
<evidence type="ECO:0000256" key="9">
    <source>
        <dbReference type="ARBA" id="ARBA00023136"/>
    </source>
</evidence>
<dbReference type="GO" id="GO:0015293">
    <property type="term" value="F:symporter activity"/>
    <property type="evidence" value="ECO:0007669"/>
    <property type="project" value="TreeGrafter"/>
</dbReference>
<keyword evidence="10" id="KW-0739">Sodium transport</keyword>
<evidence type="ECO:0000256" key="4">
    <source>
        <dbReference type="ARBA" id="ARBA00022475"/>
    </source>
</evidence>
<dbReference type="NCBIfam" id="TIGR00813">
    <property type="entry name" value="sss"/>
    <property type="match status" value="1"/>
</dbReference>
<keyword evidence="6 12" id="KW-1133">Transmembrane helix</keyword>
<evidence type="ECO:0000256" key="11">
    <source>
        <dbReference type="RuleBase" id="RU362091"/>
    </source>
</evidence>
<keyword evidence="3" id="KW-0813">Transport</keyword>
<keyword evidence="9 12" id="KW-0472">Membrane</keyword>
<comment type="similarity">
    <text evidence="2 11">Belongs to the sodium:solute symporter (SSF) (TC 2.A.21) family.</text>
</comment>
<accession>A0A9P0A0S8</accession>
<dbReference type="Proteomes" id="UP001152759">
    <property type="component" value="Chromosome 1"/>
</dbReference>
<keyword evidence="4" id="KW-1003">Cell membrane</keyword>
<keyword evidence="7" id="KW-0915">Sodium</keyword>
<evidence type="ECO:0000256" key="1">
    <source>
        <dbReference type="ARBA" id="ARBA00004651"/>
    </source>
</evidence>
<feature type="transmembrane region" description="Helical" evidence="12">
    <location>
        <begin position="274"/>
        <end position="299"/>
    </location>
</feature>
<reference evidence="13" key="1">
    <citation type="submission" date="2021-12" db="EMBL/GenBank/DDBJ databases">
        <authorList>
            <person name="King R."/>
        </authorList>
    </citation>
    <scope>NUCLEOTIDE SEQUENCE</scope>
</reference>
<dbReference type="Gene3D" id="1.20.1730.10">
    <property type="entry name" value="Sodium/glucose cotransporter"/>
    <property type="match status" value="1"/>
</dbReference>
<feature type="transmembrane region" description="Helical" evidence="12">
    <location>
        <begin position="157"/>
        <end position="176"/>
    </location>
</feature>
<sequence length="580" mass="63528">MTFFVALDYAVLGAVLCISAGIGIYYRFSGGKQKTNQEYLLGGRSQGIVPVAFSIMASFMSAITLLGTSAEIYSHGFIFVTINFTYIAAIPIITNFYMPVFFNLGYVSVYEYLEKRFGTATRLACSLVFILQGVLYMGVVLYAPALALEAVSGMSQSSAILIVGFVCVFYSTIGGIKAVIMTDVFQSLLMYAALFCVIGVSLVNAHGISEIWKVAEENGRINLLNFNLDPTERHSLFSIFIGGVFIFISLFGVNQIQVQRYLTTKDLGAASRSLWLALPLLSFLEVSACLCGLCLLYKYHDCDPIRTGRVKSNDQLMPLFVLDTMGRYPGLPGLFVAGMFSAALSTISGAINSLAAVTLEDYIRPLHSYLTSDTMEHRRSVLLSKILALAYGCICIGIAFLSKYLGSVLQAAFTIFGVVGGPLLAVFTLGVLVPLCNEKGALAGLFCGLIFSAWLGFGGPKPAVPNLPTSLDGCSHQQQLYFNGTTNFKSEEDSTEFSYLYRISYMYYVLLGFLTTFLVGIIVSCFTKRNSKLNPALYSPCLFKYMQKKYDAQLRLNPSGDQFKMMINSKPTSCSIEHET</sequence>
<evidence type="ECO:0000256" key="7">
    <source>
        <dbReference type="ARBA" id="ARBA00023053"/>
    </source>
</evidence>
<dbReference type="InterPro" id="IPR038377">
    <property type="entry name" value="Na/Glc_symporter_sf"/>
</dbReference>
<name>A0A9P0A0S8_BEMTA</name>
<proteinExistence type="inferred from homology"/>
<dbReference type="InterPro" id="IPR051163">
    <property type="entry name" value="Sodium:Solute_Symporter_SSF"/>
</dbReference>
<dbReference type="KEGG" id="btab:109034017"/>
<feature type="transmembrane region" description="Helical" evidence="12">
    <location>
        <begin position="505"/>
        <end position="526"/>
    </location>
</feature>
<feature type="transmembrane region" description="Helical" evidence="12">
    <location>
        <begin position="188"/>
        <end position="208"/>
    </location>
</feature>
<dbReference type="GO" id="GO:0005886">
    <property type="term" value="C:plasma membrane"/>
    <property type="evidence" value="ECO:0007669"/>
    <property type="project" value="UniProtKB-SubCell"/>
</dbReference>
<keyword evidence="8" id="KW-0406">Ion transport</keyword>
<dbReference type="GO" id="GO:0006814">
    <property type="term" value="P:sodium ion transport"/>
    <property type="evidence" value="ECO:0007669"/>
    <property type="project" value="UniProtKB-KW"/>
</dbReference>
<dbReference type="Pfam" id="PF00474">
    <property type="entry name" value="SSF"/>
    <property type="match status" value="1"/>
</dbReference>
<feature type="transmembrane region" description="Helical" evidence="12">
    <location>
        <begin position="440"/>
        <end position="457"/>
    </location>
</feature>
<evidence type="ECO:0000256" key="6">
    <source>
        <dbReference type="ARBA" id="ARBA00022989"/>
    </source>
</evidence>
<dbReference type="CDD" id="cd11492">
    <property type="entry name" value="SLC5sbd_NIS-SMVT"/>
    <property type="match status" value="1"/>
</dbReference>
<feature type="transmembrane region" description="Helical" evidence="12">
    <location>
        <begin position="334"/>
        <end position="359"/>
    </location>
</feature>
<dbReference type="AlphaFoldDB" id="A0A9P0A0S8"/>